<dbReference type="Gene3D" id="3.90.226.10">
    <property type="entry name" value="2-enoyl-CoA Hydratase, Chain A, domain 1"/>
    <property type="match status" value="1"/>
</dbReference>
<accession>A0AAN2BKW3</accession>
<gene>
    <name evidence="2" type="ORF">MARGE09_P2586</name>
</gene>
<evidence type="ECO:0000313" key="3">
    <source>
        <dbReference type="Proteomes" id="UP001320119"/>
    </source>
</evidence>
<dbReference type="InterPro" id="IPR029045">
    <property type="entry name" value="ClpP/crotonase-like_dom_sf"/>
</dbReference>
<dbReference type="PIRSF" id="PIRSF006787">
    <property type="entry name" value="Hydrgn_mat_HoxX"/>
    <property type="match status" value="1"/>
</dbReference>
<dbReference type="PANTHER" id="PTHR43388">
    <property type="entry name" value="HYDROGENASE MATURATION FACTOR HOXX"/>
    <property type="match status" value="1"/>
</dbReference>
<dbReference type="Proteomes" id="UP001320119">
    <property type="component" value="Chromosome"/>
</dbReference>
<dbReference type="Pfam" id="PF02911">
    <property type="entry name" value="Formyl_trans_C"/>
    <property type="match status" value="1"/>
</dbReference>
<dbReference type="RefSeq" id="WP_236982677.1">
    <property type="nucleotide sequence ID" value="NZ_AP023086.1"/>
</dbReference>
<proteinExistence type="predicted"/>
<dbReference type="InterPro" id="IPR001753">
    <property type="entry name" value="Enoyl-CoA_hydra/iso"/>
</dbReference>
<dbReference type="KEGG" id="marq:MARGE09_P2586"/>
<dbReference type="Pfam" id="PF00378">
    <property type="entry name" value="ECH_1"/>
    <property type="match status" value="1"/>
</dbReference>
<dbReference type="EMBL" id="AP023086">
    <property type="protein sequence ID" value="BCD98385.1"/>
    <property type="molecule type" value="Genomic_DNA"/>
</dbReference>
<evidence type="ECO:0000259" key="1">
    <source>
        <dbReference type="Pfam" id="PF02911"/>
    </source>
</evidence>
<reference evidence="2 3" key="1">
    <citation type="journal article" date="2022" name="IScience">
        <title>An ultrasensitive nanofiber-based assay for enzymatic hydrolysis and deep-sea microbial degradation of cellulose.</title>
        <authorList>
            <person name="Tsudome M."/>
            <person name="Tachioka M."/>
            <person name="Miyazaki M."/>
            <person name="Uchimura K."/>
            <person name="Tsuda M."/>
            <person name="Takaki Y."/>
            <person name="Deguchi S."/>
        </authorList>
    </citation>
    <scope>NUCLEOTIDE SEQUENCE [LARGE SCALE GENOMIC DNA]</scope>
    <source>
        <strain evidence="2 3">GE09</strain>
    </source>
</reference>
<feature type="domain" description="Formyl transferase C-terminal" evidence="1">
    <location>
        <begin position="178"/>
        <end position="256"/>
    </location>
</feature>
<dbReference type="AlphaFoldDB" id="A0AAN2BKW3"/>
<dbReference type="InterPro" id="IPR047180">
    <property type="entry name" value="HoxX-like"/>
</dbReference>
<dbReference type="InterPro" id="IPR005793">
    <property type="entry name" value="Formyl_trans_C"/>
</dbReference>
<keyword evidence="3" id="KW-1185">Reference proteome</keyword>
<dbReference type="InterPro" id="IPR036477">
    <property type="entry name" value="Formyl_transf_N_sf"/>
</dbReference>
<dbReference type="SUPFAM" id="SSF52096">
    <property type="entry name" value="ClpP/crotonase"/>
    <property type="match status" value="1"/>
</dbReference>
<evidence type="ECO:0000313" key="2">
    <source>
        <dbReference type="EMBL" id="BCD98385.1"/>
    </source>
</evidence>
<dbReference type="PANTHER" id="PTHR43388:SF1">
    <property type="entry name" value="HYDROGENASE MATURATION FACTOR HOXX"/>
    <property type="match status" value="1"/>
</dbReference>
<dbReference type="Gene3D" id="3.40.50.12230">
    <property type="match status" value="1"/>
</dbReference>
<dbReference type="CDD" id="cd06558">
    <property type="entry name" value="crotonase-like"/>
    <property type="match status" value="1"/>
</dbReference>
<organism evidence="2 3">
    <name type="scientific">Marinagarivorans cellulosilyticus</name>
    <dbReference type="NCBI Taxonomy" id="2721545"/>
    <lineage>
        <taxon>Bacteria</taxon>
        <taxon>Pseudomonadati</taxon>
        <taxon>Pseudomonadota</taxon>
        <taxon>Gammaproteobacteria</taxon>
        <taxon>Cellvibrionales</taxon>
        <taxon>Cellvibrionaceae</taxon>
        <taxon>Marinagarivorans</taxon>
    </lineage>
</organism>
<dbReference type="SUPFAM" id="SSF53328">
    <property type="entry name" value="Formyltransferase"/>
    <property type="match status" value="1"/>
</dbReference>
<sequence length="570" mass="63319">MKVLILASSFSGLCQRVLRELVLLGHDIDQHYGMDEPVLRRQISAFQPDLILCPFLTHRIPEDIWRAHKCLIVHPGIEGDRGPSSIDYAITQDAAQWGVTLLQADSEMDAGDIWGTQNFPLRRAGKTSVYKREVSSTAVALIKQALLDFENTAFTPKPLDYNNPNVEGTCNPLLRQPMRAINWDQDNTHTIIQKLFAADTTPGLLDHLLGHDIHLFGPANEPHLKGKPKQILAIRHGAVCIGTLDGAVWIKQMKCKTHPDLPAIKLPAARVINVLAGNSDLGLIGDFDSSAIDDIRVERQGDTAYVYFDFYNGAANTQQCLRLKHTLAQVKTSDAKVIVLMGGEDFFSNGIHLNCIEAASDPALESWQNINAIDDVVEEIINTPNQLTVAALRNNAGAGGAILALACDKVIIREGVVLNPHYQKMGLYGSEYWTYLLPKRVGQSLAAELTSQCEPLLASEAINCQFADQMLPEDWEQYHEHLHHFCQQQSTQIDLSAELERKRAQRAADEKAKPLSAYRTEELAKMREIFYNPESSYHMERKLFVYKGKPPVAAQHENAPQASASNANVA</sequence>
<dbReference type="InterPro" id="IPR009188">
    <property type="entry name" value="NiFe-hyd_mat_HypX/HoxX"/>
</dbReference>
<protein>
    <submittedName>
        <fullName evidence="2">Two-component system protein, hydrogenase maturation factor HypX/HoxX</fullName>
    </submittedName>
</protein>
<dbReference type="GO" id="GO:0003824">
    <property type="term" value="F:catalytic activity"/>
    <property type="evidence" value="ECO:0007669"/>
    <property type="project" value="UniProtKB-ARBA"/>
</dbReference>
<dbReference type="CDD" id="cd08650">
    <property type="entry name" value="FMT_core_HypX_N"/>
    <property type="match status" value="1"/>
</dbReference>
<name>A0AAN2BKW3_9GAMM</name>